<reference evidence="2" key="1">
    <citation type="submission" date="2020-11" db="EMBL/GenBank/DDBJ databases">
        <authorList>
            <person name="Tran Van P."/>
        </authorList>
    </citation>
    <scope>NUCLEOTIDE SEQUENCE</scope>
</reference>
<name>A0A7R9DLI2_TIMPO</name>
<accession>A0A7R9DLI2</accession>
<dbReference type="AlphaFoldDB" id="A0A7R9DLI2"/>
<proteinExistence type="predicted"/>
<feature type="compositionally biased region" description="Basic and acidic residues" evidence="1">
    <location>
        <begin position="114"/>
        <end position="125"/>
    </location>
</feature>
<sequence length="132" mass="14256">MTTAKNIHLVRHPTAPSSIKGGDCTPSTCRSIGLDNSSTSVGIFDVVTGSTSPYCLDELPDKSFKAIDICFIYADRSTESANSTTKVKKRVPGYRSRSLGLNPQRSGSGSESTQPREDKSRRYLNKEVAAPV</sequence>
<feature type="compositionally biased region" description="Polar residues" evidence="1">
    <location>
        <begin position="99"/>
        <end position="113"/>
    </location>
</feature>
<gene>
    <name evidence="2" type="ORF">TPSB3V08_LOCUS10563</name>
</gene>
<organism evidence="2">
    <name type="scientific">Timema poppense</name>
    <name type="common">Walking stick</name>
    <dbReference type="NCBI Taxonomy" id="170557"/>
    <lineage>
        <taxon>Eukaryota</taxon>
        <taxon>Metazoa</taxon>
        <taxon>Ecdysozoa</taxon>
        <taxon>Arthropoda</taxon>
        <taxon>Hexapoda</taxon>
        <taxon>Insecta</taxon>
        <taxon>Pterygota</taxon>
        <taxon>Neoptera</taxon>
        <taxon>Polyneoptera</taxon>
        <taxon>Phasmatodea</taxon>
        <taxon>Timematodea</taxon>
        <taxon>Timematoidea</taxon>
        <taxon>Timematidae</taxon>
        <taxon>Timema</taxon>
    </lineage>
</organism>
<protein>
    <submittedName>
        <fullName evidence="2">Uncharacterized protein</fullName>
    </submittedName>
</protein>
<dbReference type="EMBL" id="OD009844">
    <property type="protein sequence ID" value="CAD7415776.1"/>
    <property type="molecule type" value="Genomic_DNA"/>
</dbReference>
<evidence type="ECO:0000313" key="2">
    <source>
        <dbReference type="EMBL" id="CAD7415776.1"/>
    </source>
</evidence>
<evidence type="ECO:0000256" key="1">
    <source>
        <dbReference type="SAM" id="MobiDB-lite"/>
    </source>
</evidence>
<feature type="region of interest" description="Disordered" evidence="1">
    <location>
        <begin position="79"/>
        <end position="132"/>
    </location>
</feature>